<dbReference type="EMBL" id="JAXQNO010000011">
    <property type="protein sequence ID" value="KAK4788527.1"/>
    <property type="molecule type" value="Genomic_DNA"/>
</dbReference>
<proteinExistence type="predicted"/>
<evidence type="ECO:0000313" key="2">
    <source>
        <dbReference type="EMBL" id="KAK4788527.1"/>
    </source>
</evidence>
<evidence type="ECO:0000313" key="3">
    <source>
        <dbReference type="Proteomes" id="UP001346149"/>
    </source>
</evidence>
<keyword evidence="3" id="KW-1185">Reference proteome</keyword>
<gene>
    <name evidence="2" type="ORF">SAY86_019846</name>
</gene>
<evidence type="ECO:0000256" key="1">
    <source>
        <dbReference type="SAM" id="MobiDB-lite"/>
    </source>
</evidence>
<protein>
    <submittedName>
        <fullName evidence="2">Uncharacterized protein</fullName>
    </submittedName>
</protein>
<sequence>MPFFKQLRPFIKAQTVVFFSLAQASPSVTLPVNKDQNGKLSWGKASTPKIRITLPLFKVRQTRVYPFLMTGSSQHERSGSKRSFLLVVISATYVEAARLGCFLTSAPSTWMPLFAESQDLTPVNLPLFPERRVFGWREAKACLPKGPVHSSAPSRFVNYLPLRSSASSRCSSPSWQPSPPPSAH</sequence>
<dbReference type="Proteomes" id="UP001346149">
    <property type="component" value="Unassembled WGS sequence"/>
</dbReference>
<dbReference type="PANTHER" id="PTHR36619:SF2">
    <property type="entry name" value="OS04G0208900 PROTEIN"/>
    <property type="match status" value="1"/>
</dbReference>
<organism evidence="2 3">
    <name type="scientific">Trapa natans</name>
    <name type="common">Water chestnut</name>
    <dbReference type="NCBI Taxonomy" id="22666"/>
    <lineage>
        <taxon>Eukaryota</taxon>
        <taxon>Viridiplantae</taxon>
        <taxon>Streptophyta</taxon>
        <taxon>Embryophyta</taxon>
        <taxon>Tracheophyta</taxon>
        <taxon>Spermatophyta</taxon>
        <taxon>Magnoliopsida</taxon>
        <taxon>eudicotyledons</taxon>
        <taxon>Gunneridae</taxon>
        <taxon>Pentapetalae</taxon>
        <taxon>rosids</taxon>
        <taxon>malvids</taxon>
        <taxon>Myrtales</taxon>
        <taxon>Lythraceae</taxon>
        <taxon>Trapa</taxon>
    </lineage>
</organism>
<feature type="compositionally biased region" description="Low complexity" evidence="1">
    <location>
        <begin position="165"/>
        <end position="175"/>
    </location>
</feature>
<name>A0AAN7LYE5_TRANT</name>
<feature type="region of interest" description="Disordered" evidence="1">
    <location>
        <begin position="165"/>
        <end position="184"/>
    </location>
</feature>
<dbReference type="PANTHER" id="PTHR36619">
    <property type="entry name" value="OS04G0208900 PROTEIN"/>
    <property type="match status" value="1"/>
</dbReference>
<dbReference type="AlphaFoldDB" id="A0AAN7LYE5"/>
<comment type="caution">
    <text evidence="2">The sequence shown here is derived from an EMBL/GenBank/DDBJ whole genome shotgun (WGS) entry which is preliminary data.</text>
</comment>
<accession>A0AAN7LYE5</accession>
<reference evidence="2 3" key="1">
    <citation type="journal article" date="2023" name="Hortic Res">
        <title>Pangenome of water caltrop reveals structural variations and asymmetric subgenome divergence after allopolyploidization.</title>
        <authorList>
            <person name="Zhang X."/>
            <person name="Chen Y."/>
            <person name="Wang L."/>
            <person name="Yuan Y."/>
            <person name="Fang M."/>
            <person name="Shi L."/>
            <person name="Lu R."/>
            <person name="Comes H.P."/>
            <person name="Ma Y."/>
            <person name="Chen Y."/>
            <person name="Huang G."/>
            <person name="Zhou Y."/>
            <person name="Zheng Z."/>
            <person name="Qiu Y."/>
        </authorList>
    </citation>
    <scope>NUCLEOTIDE SEQUENCE [LARGE SCALE GENOMIC DNA]</scope>
    <source>
        <strain evidence="2">F231</strain>
    </source>
</reference>